<evidence type="ECO:0000313" key="12">
    <source>
        <dbReference type="EMBL" id="VDO01010.1"/>
    </source>
</evidence>
<dbReference type="GO" id="GO:0006368">
    <property type="term" value="P:transcription elongation by RNA polymerase II"/>
    <property type="evidence" value="ECO:0007669"/>
    <property type="project" value="UniProtKB-UniRule"/>
</dbReference>
<evidence type="ECO:0000256" key="2">
    <source>
        <dbReference type="ARBA" id="ARBA00022448"/>
    </source>
</evidence>
<dbReference type="GO" id="GO:0000124">
    <property type="term" value="C:SAGA complex"/>
    <property type="evidence" value="ECO:0007669"/>
    <property type="project" value="UniProtKB-UniRule"/>
</dbReference>
<dbReference type="GO" id="GO:0015031">
    <property type="term" value="P:protein transport"/>
    <property type="evidence" value="ECO:0007669"/>
    <property type="project" value="UniProtKB-KW"/>
</dbReference>
<keyword evidence="9 11" id="KW-0804">Transcription</keyword>
<accession>A0A0R3TDL3</accession>
<protein>
    <recommendedName>
        <fullName evidence="11">Transcription and mRNA export factor ENY2</fullName>
    </recommendedName>
    <alternativeName>
        <fullName evidence="11">Enhancer of yellow 2 transcription factor homolog</fullName>
    </alternativeName>
</protein>
<comment type="similarity">
    <text evidence="11">Belongs to the ENY2 family.</text>
</comment>
<evidence type="ECO:0000256" key="7">
    <source>
        <dbReference type="ARBA" id="ARBA00023015"/>
    </source>
</evidence>
<dbReference type="GO" id="GO:0006406">
    <property type="term" value="P:mRNA export from nucleus"/>
    <property type="evidence" value="ECO:0007669"/>
    <property type="project" value="UniProtKB-UniRule"/>
</dbReference>
<keyword evidence="5 11" id="KW-0653">Protein transport</keyword>
<dbReference type="GO" id="GO:0070390">
    <property type="term" value="C:transcription export complex 2"/>
    <property type="evidence" value="ECO:0007669"/>
    <property type="project" value="UniProtKB-UniRule"/>
</dbReference>
<dbReference type="Pfam" id="PF10163">
    <property type="entry name" value="EnY2"/>
    <property type="match status" value="1"/>
</dbReference>
<proteinExistence type="inferred from homology"/>
<keyword evidence="7 11" id="KW-0805">Transcription regulation</keyword>
<reference evidence="14" key="1">
    <citation type="submission" date="2017-02" db="UniProtKB">
        <authorList>
            <consortium name="WormBaseParasite"/>
        </authorList>
    </citation>
    <scope>IDENTIFICATION</scope>
</reference>
<keyword evidence="8 11" id="KW-0010">Activator</keyword>
<dbReference type="Gene3D" id="1.10.246.140">
    <property type="match status" value="1"/>
</dbReference>
<name>A0A0R3TDL3_RODNA</name>
<keyword evidence="2 11" id="KW-0813">Transport</keyword>
<reference evidence="12 13" key="2">
    <citation type="submission" date="2018-11" db="EMBL/GenBank/DDBJ databases">
        <authorList>
            <consortium name="Pathogen Informatics"/>
        </authorList>
    </citation>
    <scope>NUCLEOTIDE SEQUENCE [LARGE SCALE GENOMIC DNA]</scope>
</reference>
<dbReference type="STRING" id="102285.A0A0R3TDL3"/>
<dbReference type="InterPro" id="IPR038212">
    <property type="entry name" value="TF_EnY2_sf"/>
</dbReference>
<dbReference type="HAMAP" id="MF_03046">
    <property type="entry name" value="ENY2_Sus1"/>
    <property type="match status" value="1"/>
</dbReference>
<organism evidence="14">
    <name type="scientific">Rodentolepis nana</name>
    <name type="common">Dwarf tapeworm</name>
    <name type="synonym">Hymenolepis nana</name>
    <dbReference type="NCBI Taxonomy" id="102285"/>
    <lineage>
        <taxon>Eukaryota</taxon>
        <taxon>Metazoa</taxon>
        <taxon>Spiralia</taxon>
        <taxon>Lophotrochozoa</taxon>
        <taxon>Platyhelminthes</taxon>
        <taxon>Cestoda</taxon>
        <taxon>Eucestoda</taxon>
        <taxon>Cyclophyllidea</taxon>
        <taxon>Hymenolepididae</taxon>
        <taxon>Rodentolepis</taxon>
    </lineage>
</organism>
<dbReference type="GO" id="GO:0003713">
    <property type="term" value="F:transcription coactivator activity"/>
    <property type="evidence" value="ECO:0007669"/>
    <property type="project" value="UniProtKB-UniRule"/>
</dbReference>
<evidence type="ECO:0000256" key="8">
    <source>
        <dbReference type="ARBA" id="ARBA00023159"/>
    </source>
</evidence>
<comment type="function">
    <text evidence="11">Involved in mRNA export coupled transcription activation by association with both the TREX-2 and the SAGA complexes. The transcription regulatory histone acetylation (HAT) complex SAGA is a multiprotein complex that activates transcription by remodeling chromatin and mediating histone acetylation and deubiquitination. Within the SAGA complex, participates to a subcomplex that specifically deubiquitinates histones. The SAGA complex is recruited to specific gene promoters by activators, where it is required for transcription. The TREX-2 complex functions in docking export-competent ribonucleoprotein particles (mRNPs) to the nuclear entrance of the nuclear pore complex (nuclear basket). TREX-2 participates in mRNA export and accurate chromatin positioning in the nucleus by tethering genes to the nuclear periphery.</text>
</comment>
<dbReference type="AlphaFoldDB" id="A0A0R3TDL3"/>
<evidence type="ECO:0000256" key="4">
    <source>
        <dbReference type="ARBA" id="ARBA00022853"/>
    </source>
</evidence>
<keyword evidence="13" id="KW-1185">Reference proteome</keyword>
<keyword evidence="10 11" id="KW-0539">Nucleus</keyword>
<dbReference type="FunFam" id="1.10.246.140:FF:000001">
    <property type="entry name" value="Transcription and mRNA export factor ENY2"/>
    <property type="match status" value="1"/>
</dbReference>
<sequence>MSTASQDCARVRKYLHEQLIATGERDRLKELLRTRLLECGWREDLKTHCNELITKRGLTYVTVNDLVTELTPIARKNIPDFVKKELVDAIRNFLPKDACGNGDDNN</sequence>
<dbReference type="OrthoDB" id="6221744at2759"/>
<keyword evidence="6 11" id="KW-0811">Translocation</keyword>
<dbReference type="PANTHER" id="PTHR12514">
    <property type="entry name" value="ENHANCER OF YELLOW 2 TRANSCRIPTION FACTOR"/>
    <property type="match status" value="1"/>
</dbReference>
<dbReference type="GO" id="GO:0005654">
    <property type="term" value="C:nucleoplasm"/>
    <property type="evidence" value="ECO:0007669"/>
    <property type="project" value="UniProtKB-SubCell"/>
</dbReference>
<evidence type="ECO:0000256" key="10">
    <source>
        <dbReference type="ARBA" id="ARBA00023242"/>
    </source>
</evidence>
<dbReference type="Proteomes" id="UP000278807">
    <property type="component" value="Unassembled WGS sequence"/>
</dbReference>
<evidence type="ECO:0000256" key="11">
    <source>
        <dbReference type="HAMAP-Rule" id="MF_03046"/>
    </source>
</evidence>
<evidence type="ECO:0000256" key="5">
    <source>
        <dbReference type="ARBA" id="ARBA00022927"/>
    </source>
</evidence>
<comment type="subcellular location">
    <subcellularLocation>
        <location evidence="1 11">Nucleus</location>
        <location evidence="1 11">Nucleoplasm</location>
    </subcellularLocation>
</comment>
<dbReference type="InterPro" id="IPR018783">
    <property type="entry name" value="TF_ENY2"/>
</dbReference>
<keyword evidence="3 11" id="KW-0509">mRNA transport</keyword>
<gene>
    <name evidence="12" type="ORF">HNAJ_LOCUS5150</name>
</gene>
<keyword evidence="4 11" id="KW-0156">Chromatin regulator</keyword>
<evidence type="ECO:0000256" key="1">
    <source>
        <dbReference type="ARBA" id="ARBA00004642"/>
    </source>
</evidence>
<comment type="subunit">
    <text evidence="11">Component of the nuclear pore complex (NPC)-associated TREX-2 complex (transcription and export complex 2). Component of the SAGA transcription coactivator-HAT complex. Within the SAGA complex, participates to a subcomplex of SAGA called the DUB module (deubiquitination module).</text>
</comment>
<evidence type="ECO:0000256" key="6">
    <source>
        <dbReference type="ARBA" id="ARBA00023010"/>
    </source>
</evidence>
<dbReference type="GO" id="GO:0071819">
    <property type="term" value="C:DUBm complex"/>
    <property type="evidence" value="ECO:0007669"/>
    <property type="project" value="UniProtKB-UniRule"/>
</dbReference>
<evidence type="ECO:0000256" key="9">
    <source>
        <dbReference type="ARBA" id="ARBA00023163"/>
    </source>
</evidence>
<evidence type="ECO:0000313" key="14">
    <source>
        <dbReference type="WBParaSite" id="HNAJ_0000515201-mRNA-1"/>
    </source>
</evidence>
<evidence type="ECO:0000256" key="3">
    <source>
        <dbReference type="ARBA" id="ARBA00022816"/>
    </source>
</evidence>
<dbReference type="WBParaSite" id="HNAJ_0000515201-mRNA-1">
    <property type="protein sequence ID" value="HNAJ_0000515201-mRNA-1"/>
    <property type="gene ID" value="HNAJ_0000515201"/>
</dbReference>
<evidence type="ECO:0000313" key="13">
    <source>
        <dbReference type="Proteomes" id="UP000278807"/>
    </source>
</evidence>
<dbReference type="EMBL" id="UZAE01004122">
    <property type="protein sequence ID" value="VDO01010.1"/>
    <property type="molecule type" value="Genomic_DNA"/>
</dbReference>
<dbReference type="GO" id="GO:0005643">
    <property type="term" value="C:nuclear pore"/>
    <property type="evidence" value="ECO:0007669"/>
    <property type="project" value="UniProtKB-UniRule"/>
</dbReference>
<dbReference type="GO" id="GO:0006325">
    <property type="term" value="P:chromatin organization"/>
    <property type="evidence" value="ECO:0007669"/>
    <property type="project" value="UniProtKB-KW"/>
</dbReference>